<accession>A0A1H0FBX1</accession>
<dbReference type="EMBL" id="FNGY01000010">
    <property type="protein sequence ID" value="SDN92144.1"/>
    <property type="molecule type" value="Genomic_DNA"/>
</dbReference>
<evidence type="ECO:0000313" key="1">
    <source>
        <dbReference type="EMBL" id="SDN92144.1"/>
    </source>
</evidence>
<organism evidence="1 2">
    <name type="scientific">Pedobacter steynii</name>
    <dbReference type="NCBI Taxonomy" id="430522"/>
    <lineage>
        <taxon>Bacteria</taxon>
        <taxon>Pseudomonadati</taxon>
        <taxon>Bacteroidota</taxon>
        <taxon>Sphingobacteriia</taxon>
        <taxon>Sphingobacteriales</taxon>
        <taxon>Sphingobacteriaceae</taxon>
        <taxon>Pedobacter</taxon>
    </lineage>
</organism>
<dbReference type="AlphaFoldDB" id="A0A1H0FBX1"/>
<dbReference type="STRING" id="430522.BFS30_11225"/>
<sequence>MNTVSVFIHGSLTVLRFSMRNYLLLMVLLIPGLSGCKKSLDDQFLVPKRQYDLSVEGGFNTRFTTQYIRLSKPAMSPDQDPTPISKAVISINDGRSGVGGKSDILFKESAVKGVYTGTAINEPNYNGAYTLTIKYNDKSYTAVDTLRQVVNIVDDFLPLSTKIAADGKYNGTIPKHTFGYLNPNKWMISYSDIPLWNPGKFDQSKYYSYTHVLGSPNSLYPLNNLKRTFTLGKDDYITIYKLSLSERYAKYLYDVFMETDWSGLFSSVPVNATGNISGNVQGYFYAIDVDARRYKASEL</sequence>
<gene>
    <name evidence="1" type="ORF">SAMN05421820_110132</name>
</gene>
<name>A0A1H0FBX1_9SPHI</name>
<evidence type="ECO:0008006" key="3">
    <source>
        <dbReference type="Google" id="ProtNLM"/>
    </source>
</evidence>
<dbReference type="Proteomes" id="UP000183200">
    <property type="component" value="Unassembled WGS sequence"/>
</dbReference>
<keyword evidence="2" id="KW-1185">Reference proteome</keyword>
<proteinExistence type="predicted"/>
<evidence type="ECO:0000313" key="2">
    <source>
        <dbReference type="Proteomes" id="UP000183200"/>
    </source>
</evidence>
<protein>
    <recommendedName>
        <fullName evidence="3">DUF4249 domain-containing protein</fullName>
    </recommendedName>
</protein>
<reference evidence="2" key="1">
    <citation type="submission" date="2016-10" db="EMBL/GenBank/DDBJ databases">
        <authorList>
            <person name="Varghese N."/>
            <person name="Submissions S."/>
        </authorList>
    </citation>
    <scope>NUCLEOTIDE SEQUENCE [LARGE SCALE GENOMIC DNA]</scope>
    <source>
        <strain evidence="2">DSM 19110</strain>
    </source>
</reference>